<protein>
    <submittedName>
        <fullName evidence="5">Myotubularin-related protein 10-B isoform X1</fullName>
    </submittedName>
</protein>
<dbReference type="InterPro" id="IPR010569">
    <property type="entry name" value="Myotubularin-like_Pase_dom"/>
</dbReference>
<dbReference type="STRING" id="7574.A0A1S3I242"/>
<dbReference type="FunCoup" id="A0A1S3I242">
    <property type="interactions" value="2080"/>
</dbReference>
<dbReference type="CDD" id="cd14537">
    <property type="entry name" value="PTP-MTMR10-like"/>
    <property type="match status" value="1"/>
</dbReference>
<dbReference type="SUPFAM" id="SSF52799">
    <property type="entry name" value="(Phosphotyrosine protein) phosphatases II"/>
    <property type="match status" value="1"/>
</dbReference>
<dbReference type="PROSITE" id="PS51339">
    <property type="entry name" value="PPASE_MYOTUBULARIN"/>
    <property type="match status" value="1"/>
</dbReference>
<comment type="similarity">
    <text evidence="1">Belongs to the protein-tyrosine phosphatase family. Non-receptor class myotubularin subfamily.</text>
</comment>
<dbReference type="SUPFAM" id="SSF50729">
    <property type="entry name" value="PH domain-like"/>
    <property type="match status" value="1"/>
</dbReference>
<dbReference type="PANTHER" id="PTHR10807">
    <property type="entry name" value="MYOTUBULARIN-RELATED"/>
    <property type="match status" value="1"/>
</dbReference>
<dbReference type="OMA" id="SVPQDRF"/>
<dbReference type="Pfam" id="PF12578">
    <property type="entry name" value="3-PAP"/>
    <property type="match status" value="1"/>
</dbReference>
<dbReference type="InterPro" id="IPR022587">
    <property type="entry name" value="MTMR12-like_C"/>
</dbReference>
<feature type="domain" description="Myotubularin phosphatase" evidence="3">
    <location>
        <begin position="212"/>
        <end position="646"/>
    </location>
</feature>
<feature type="compositionally biased region" description="Basic and acidic residues" evidence="2">
    <location>
        <begin position="773"/>
        <end position="786"/>
    </location>
</feature>
<evidence type="ECO:0000256" key="1">
    <source>
        <dbReference type="ARBA" id="ARBA00007471"/>
    </source>
</evidence>
<dbReference type="Pfam" id="PF06602">
    <property type="entry name" value="Myotub-related"/>
    <property type="match status" value="2"/>
</dbReference>
<proteinExistence type="inferred from homology"/>
<reference evidence="5" key="1">
    <citation type="submission" date="2025-08" db="UniProtKB">
        <authorList>
            <consortium name="RefSeq"/>
        </authorList>
    </citation>
    <scope>IDENTIFICATION</scope>
    <source>
        <tissue evidence="5">Gonads</tissue>
    </source>
</reference>
<accession>A0A1S3I242</accession>
<sequence length="786" mass="89241">MSKGFKIHVDIFGQEEQTQSEIDKNAVAVFQATLEPQLLPGELIVGHAQNVLKFSAYSEQKQGISGSLFCTNFKVSFVTADRSSYDGEHNNQRNLLLGENDIALCNIDDIYQASYPKLPTETFVPKIVSTGKRKKFTPGGNLTGKVKTLEIRCKDLSIHTFSFKFSPKDEAKSTVTAILHHAFPTRLELMFAFEYQDPNRQPGKQTHHTTMFTIKSDWSKELDRLHCADAWRVTQVNEHFNMTDSMPECFVVSSKLYDNDLLKAAPHFLDSRVPAWCYSYKNGTALVRMACLRSESALSQTENKGIIVVSEIESMLEAVRLVHPNKRQAEIADLNKQCPSVKDIANSFMKLKEICMPVSLKEFWVEDLNWFARLSDTGWLQNVTRCLETAVEIVIKMAGDTPVSVVMKESDSKDLCCVISSLVQLMLDPCFRTQRGFQNLVQREWVVMGHPFLDRHGHIKKNEEDVSPVFLMFLDCVWQMLQQFPSAFAFSETYLTTLWDSTFIGLFETFLFNSQHQRMMCSKEGIPYGPKKGAQLLSVWDWSLQFKNEEQSLFKNPLYVAEHEVVKHRRESASLEDSKRSLAEEKGASALESSTEVNKDSSLVRNLGYLIVDDYNDTLQTISKSDLDILLPQVKGPLIKLWSQCFLRWLIPVQIIGGGSPSEYFQQCILVEEILHLKHRVKVLESSQQDIPNDRVRRPKSDLFFSQDIHGVPHKLKADVLTSSFPYLPLGPLNRRNILGTPLSKYFEESMVAYGLGVSENGAAAELEDTDDSEGRNSKSRGENLE</sequence>
<dbReference type="KEGG" id="lak:106160294"/>
<dbReference type="Proteomes" id="UP000085678">
    <property type="component" value="Unplaced"/>
</dbReference>
<evidence type="ECO:0000256" key="2">
    <source>
        <dbReference type="SAM" id="MobiDB-lite"/>
    </source>
</evidence>
<evidence type="ECO:0000313" key="5">
    <source>
        <dbReference type="RefSeq" id="XP_013392335.1"/>
    </source>
</evidence>
<keyword evidence="4" id="KW-1185">Reference proteome</keyword>
<dbReference type="GO" id="GO:0046856">
    <property type="term" value="P:phosphatidylinositol dephosphorylation"/>
    <property type="evidence" value="ECO:0007669"/>
    <property type="project" value="TreeGrafter"/>
</dbReference>
<dbReference type="InParanoid" id="A0A1S3I242"/>
<dbReference type="InterPro" id="IPR029021">
    <property type="entry name" value="Prot-tyrosine_phosphatase-like"/>
</dbReference>
<dbReference type="RefSeq" id="XP_013392335.1">
    <property type="nucleotide sequence ID" value="XM_013536881.1"/>
</dbReference>
<dbReference type="GO" id="GO:0016020">
    <property type="term" value="C:membrane"/>
    <property type="evidence" value="ECO:0007669"/>
    <property type="project" value="TreeGrafter"/>
</dbReference>
<dbReference type="OrthoDB" id="271628at2759"/>
<organism evidence="4 5">
    <name type="scientific">Lingula anatina</name>
    <name type="common">Brachiopod</name>
    <name type="synonym">Lingula unguis</name>
    <dbReference type="NCBI Taxonomy" id="7574"/>
    <lineage>
        <taxon>Eukaryota</taxon>
        <taxon>Metazoa</taxon>
        <taxon>Spiralia</taxon>
        <taxon>Lophotrochozoa</taxon>
        <taxon>Brachiopoda</taxon>
        <taxon>Linguliformea</taxon>
        <taxon>Lingulata</taxon>
        <taxon>Lingulida</taxon>
        <taxon>Linguloidea</taxon>
        <taxon>Lingulidae</taxon>
        <taxon>Lingula</taxon>
    </lineage>
</organism>
<evidence type="ECO:0000259" key="3">
    <source>
        <dbReference type="PROSITE" id="PS51339"/>
    </source>
</evidence>
<name>A0A1S3I242_LINAN</name>
<gene>
    <name evidence="5" type="primary">LOC106160294</name>
</gene>
<evidence type="ECO:0000313" key="4">
    <source>
        <dbReference type="Proteomes" id="UP000085678"/>
    </source>
</evidence>
<dbReference type="PANTHER" id="PTHR10807:SF110">
    <property type="entry name" value="FI17948P1"/>
    <property type="match status" value="1"/>
</dbReference>
<dbReference type="GO" id="GO:0005737">
    <property type="term" value="C:cytoplasm"/>
    <property type="evidence" value="ECO:0007669"/>
    <property type="project" value="TreeGrafter"/>
</dbReference>
<dbReference type="InterPro" id="IPR011993">
    <property type="entry name" value="PH-like_dom_sf"/>
</dbReference>
<feature type="region of interest" description="Disordered" evidence="2">
    <location>
        <begin position="763"/>
        <end position="786"/>
    </location>
</feature>
<dbReference type="GeneID" id="106160294"/>
<dbReference type="InterPro" id="IPR030564">
    <property type="entry name" value="Myotubularin"/>
</dbReference>
<dbReference type="Gene3D" id="2.30.29.30">
    <property type="entry name" value="Pleckstrin-homology domain (PH domain)/Phosphotyrosine-binding domain (PTB)"/>
    <property type="match status" value="1"/>
</dbReference>
<dbReference type="AlphaFoldDB" id="A0A1S3I242"/>